<reference evidence="2" key="1">
    <citation type="journal article" date="2021" name="Open Biol.">
        <title>Shared evolutionary footprints suggest mitochondrial oxidative damage underlies multiple complex I losses in fungi.</title>
        <authorList>
            <person name="Schikora-Tamarit M.A."/>
            <person name="Marcet-Houben M."/>
            <person name="Nosek J."/>
            <person name="Gabaldon T."/>
        </authorList>
    </citation>
    <scope>NUCLEOTIDE SEQUENCE</scope>
    <source>
        <strain evidence="2">CBS6341</strain>
    </source>
</reference>
<dbReference type="InterPro" id="IPR055100">
    <property type="entry name" value="GNAT_LYC1-like"/>
</dbReference>
<dbReference type="InterPro" id="IPR053013">
    <property type="entry name" value="LAT"/>
</dbReference>
<accession>A0A9P8TIT6</accession>
<dbReference type="PANTHER" id="PTHR34815:SF2">
    <property type="entry name" value="N-ACETYLTRANSFERASE DOMAIN-CONTAINING PROTEIN"/>
    <property type="match status" value="1"/>
</dbReference>
<comment type="caution">
    <text evidence="2">The sequence shown here is derived from an EMBL/GenBank/DDBJ whole genome shotgun (WGS) entry which is preliminary data.</text>
</comment>
<dbReference type="Proteomes" id="UP000769528">
    <property type="component" value="Unassembled WGS sequence"/>
</dbReference>
<protein>
    <recommendedName>
        <fullName evidence="1">LYC1 C-terminal domain-containing protein</fullName>
    </recommendedName>
</protein>
<organism evidence="2 3">
    <name type="scientific">Wickerhamomyces mucosus</name>
    <dbReference type="NCBI Taxonomy" id="1378264"/>
    <lineage>
        <taxon>Eukaryota</taxon>
        <taxon>Fungi</taxon>
        <taxon>Dikarya</taxon>
        <taxon>Ascomycota</taxon>
        <taxon>Saccharomycotina</taxon>
        <taxon>Saccharomycetes</taxon>
        <taxon>Phaffomycetales</taxon>
        <taxon>Wickerhamomycetaceae</taxon>
        <taxon>Wickerhamomyces</taxon>
    </lineage>
</organism>
<dbReference type="Pfam" id="PF22998">
    <property type="entry name" value="GNAT_LYC1-like"/>
    <property type="match status" value="1"/>
</dbReference>
<dbReference type="PANTHER" id="PTHR34815">
    <property type="entry name" value="LYSINE ACETYLTRANSFERASE"/>
    <property type="match status" value="1"/>
</dbReference>
<feature type="domain" description="LYC1 C-terminal" evidence="1">
    <location>
        <begin position="183"/>
        <end position="367"/>
    </location>
</feature>
<evidence type="ECO:0000313" key="3">
    <source>
        <dbReference type="Proteomes" id="UP000769528"/>
    </source>
</evidence>
<keyword evidence="3" id="KW-1185">Reference proteome</keyword>
<name>A0A9P8TIT6_9ASCO</name>
<dbReference type="OrthoDB" id="2020070at2759"/>
<dbReference type="InterPro" id="IPR016181">
    <property type="entry name" value="Acyl_CoA_acyltransferase"/>
</dbReference>
<dbReference type="EMBL" id="JAEUBF010000117">
    <property type="protein sequence ID" value="KAH3680389.1"/>
    <property type="molecule type" value="Genomic_DNA"/>
</dbReference>
<dbReference type="SUPFAM" id="SSF55729">
    <property type="entry name" value="Acyl-CoA N-acyltransferases (Nat)"/>
    <property type="match status" value="1"/>
</dbReference>
<gene>
    <name evidence="2" type="ORF">WICMUC_000320</name>
</gene>
<dbReference type="AlphaFoldDB" id="A0A9P8TIT6"/>
<dbReference type="Gene3D" id="3.40.630.30">
    <property type="match status" value="1"/>
</dbReference>
<proteinExistence type="predicted"/>
<evidence type="ECO:0000259" key="1">
    <source>
        <dbReference type="Pfam" id="PF22998"/>
    </source>
</evidence>
<evidence type="ECO:0000313" key="2">
    <source>
        <dbReference type="EMBL" id="KAH3680389.1"/>
    </source>
</evidence>
<sequence>MTKSQLLLEETTDYEVICYTRQQNSAAWKGNLTEEQYISREKKTSDSGISIKRDEPQFLGLHSFILKDLSLPTSGDKFDQIVAACETLNKRAWVAINGEVKEVAAPCIGGVYTLPHHRKKGYAEKMIEQVNKFWDEKLDKDSFIYLYSEVGDFYSRVGYKSFEVPVHKIKGLANFEIPLIDSKFDKLTFESYGDLIDNLSDNIKNKLIIKSKATSKHLYSQRPTLDQFTWFHIRDIHTREALSIESDKSECFGVKIDDENFIIWYHEWGSKELAVVKLSSSSFDSLQKLFFAAVKEVQNTNLDLIYLWDSTIPQDYHNEFIKFVEQTFPETKFDQSNGSISAIRPIDEKRRDLLNYSWENNEKWCWF</sequence>
<reference evidence="2" key="2">
    <citation type="submission" date="2021-01" db="EMBL/GenBank/DDBJ databases">
        <authorList>
            <person name="Schikora-Tamarit M.A."/>
        </authorList>
    </citation>
    <scope>NUCLEOTIDE SEQUENCE</scope>
    <source>
        <strain evidence="2">CBS6341</strain>
    </source>
</reference>
<dbReference type="Pfam" id="PF13527">
    <property type="entry name" value="Acetyltransf_9"/>
    <property type="match status" value="1"/>
</dbReference>